<dbReference type="AlphaFoldDB" id="A0A1L9X0X3"/>
<name>A0A1L9X0X3_ASPA1</name>
<dbReference type="GeneID" id="30972531"/>
<proteinExistence type="predicted"/>
<evidence type="ECO:0000256" key="2">
    <source>
        <dbReference type="ARBA" id="ARBA00022827"/>
    </source>
</evidence>
<dbReference type="SUPFAM" id="SSF51905">
    <property type="entry name" value="FAD/NAD(P)-binding domain"/>
    <property type="match status" value="1"/>
</dbReference>
<sequence length="424" mass="46528">MPQLRVLIVGASIAGPTAAYWFARAGAKVTVIERFPHLRTNGQNIDIRTVGVKVMRRMPGMEEAVRAKTIPLAGIGFVRSDGRPYGIISTTGDPDQQSLVSEYEIYRGDLSRILYDRTATHPNITYIFGEQVASIQQHGEKGEDSSVMVEFANGSPAAEFDLVVACDGATSRTRAIGLGVGVRDHLVPTGSWAAYFSIKQDLLGAGDNFGKAYNAVDGRFIAAAPDPWGVNRVVMIKHQPPTHGRDATKSFREAMKQGEDGLKQFVAQTYRGAGWKCDEVIQDMMEAEDFYASEIVHVKLPHLSRGRFVLVGDAGYAASTGTGTSLAMAGAYVLAGEVCKHKGNLAGALRGYEDVMRPLIDDMQKVPRFLPAIFTPQTAWGLWLRNTVFAFLCWSGILELTQKFFAGSFANTDRYQLPEYEWEE</sequence>
<dbReference type="Proteomes" id="UP000184546">
    <property type="component" value="Unassembled WGS sequence"/>
</dbReference>
<keyword evidence="6" id="KW-1185">Reference proteome</keyword>
<dbReference type="InterPro" id="IPR036188">
    <property type="entry name" value="FAD/NAD-bd_sf"/>
</dbReference>
<reference evidence="6" key="1">
    <citation type="journal article" date="2017" name="Genome Biol.">
        <title>Comparative genomics reveals high biological diversity and specific adaptations in the industrially and medically important fungal genus Aspergillus.</title>
        <authorList>
            <person name="de Vries R.P."/>
            <person name="Riley R."/>
            <person name="Wiebenga A."/>
            <person name="Aguilar-Osorio G."/>
            <person name="Amillis S."/>
            <person name="Uchima C.A."/>
            <person name="Anderluh G."/>
            <person name="Asadollahi M."/>
            <person name="Askin M."/>
            <person name="Barry K."/>
            <person name="Battaglia E."/>
            <person name="Bayram O."/>
            <person name="Benocci T."/>
            <person name="Braus-Stromeyer S.A."/>
            <person name="Caldana C."/>
            <person name="Canovas D."/>
            <person name="Cerqueira G.C."/>
            <person name="Chen F."/>
            <person name="Chen W."/>
            <person name="Choi C."/>
            <person name="Clum A."/>
            <person name="Dos Santos R.A."/>
            <person name="Damasio A.R."/>
            <person name="Diallinas G."/>
            <person name="Emri T."/>
            <person name="Fekete E."/>
            <person name="Flipphi M."/>
            <person name="Freyberg S."/>
            <person name="Gallo A."/>
            <person name="Gournas C."/>
            <person name="Habgood R."/>
            <person name="Hainaut M."/>
            <person name="Harispe M.L."/>
            <person name="Henrissat B."/>
            <person name="Hilden K.S."/>
            <person name="Hope R."/>
            <person name="Hossain A."/>
            <person name="Karabika E."/>
            <person name="Karaffa L."/>
            <person name="Karanyi Z."/>
            <person name="Krasevec N."/>
            <person name="Kuo A."/>
            <person name="Kusch H."/>
            <person name="LaButti K."/>
            <person name="Lagendijk E.L."/>
            <person name="Lapidus A."/>
            <person name="Levasseur A."/>
            <person name="Lindquist E."/>
            <person name="Lipzen A."/>
            <person name="Logrieco A.F."/>
            <person name="MacCabe A."/>
            <person name="Maekelae M.R."/>
            <person name="Malavazi I."/>
            <person name="Melin P."/>
            <person name="Meyer V."/>
            <person name="Mielnichuk N."/>
            <person name="Miskei M."/>
            <person name="Molnar A.P."/>
            <person name="Mule G."/>
            <person name="Ngan C.Y."/>
            <person name="Orejas M."/>
            <person name="Orosz E."/>
            <person name="Ouedraogo J.P."/>
            <person name="Overkamp K.M."/>
            <person name="Park H.-S."/>
            <person name="Perrone G."/>
            <person name="Piumi F."/>
            <person name="Punt P.J."/>
            <person name="Ram A.F."/>
            <person name="Ramon A."/>
            <person name="Rauscher S."/>
            <person name="Record E."/>
            <person name="Riano-Pachon D.M."/>
            <person name="Robert V."/>
            <person name="Roehrig J."/>
            <person name="Ruller R."/>
            <person name="Salamov A."/>
            <person name="Salih N.S."/>
            <person name="Samson R.A."/>
            <person name="Sandor E."/>
            <person name="Sanguinetti M."/>
            <person name="Schuetze T."/>
            <person name="Sepcic K."/>
            <person name="Shelest E."/>
            <person name="Sherlock G."/>
            <person name="Sophianopoulou V."/>
            <person name="Squina F.M."/>
            <person name="Sun H."/>
            <person name="Susca A."/>
            <person name="Todd R.B."/>
            <person name="Tsang A."/>
            <person name="Unkles S.E."/>
            <person name="van de Wiele N."/>
            <person name="van Rossen-Uffink D."/>
            <person name="Oliveira J.V."/>
            <person name="Vesth T.C."/>
            <person name="Visser J."/>
            <person name="Yu J.-H."/>
            <person name="Zhou M."/>
            <person name="Andersen M.R."/>
            <person name="Archer D.B."/>
            <person name="Baker S.E."/>
            <person name="Benoit I."/>
            <person name="Brakhage A.A."/>
            <person name="Braus G.H."/>
            <person name="Fischer R."/>
            <person name="Frisvad J.C."/>
            <person name="Goldman G.H."/>
            <person name="Houbraken J."/>
            <person name="Oakley B."/>
            <person name="Pocsi I."/>
            <person name="Scazzocchio C."/>
            <person name="Seiboth B."/>
            <person name="vanKuyk P.A."/>
            <person name="Wortman J."/>
            <person name="Dyer P.S."/>
            <person name="Grigoriev I.V."/>
        </authorList>
    </citation>
    <scope>NUCLEOTIDE SEQUENCE [LARGE SCALE GENOMIC DNA]</scope>
    <source>
        <strain evidence="6">ATCC 16872 / CBS 172.66 / WB 5094</strain>
    </source>
</reference>
<dbReference type="RefSeq" id="XP_020058278.1">
    <property type="nucleotide sequence ID" value="XM_020198717.1"/>
</dbReference>
<dbReference type="InterPro" id="IPR051704">
    <property type="entry name" value="FAD_aromatic-hydroxylase"/>
</dbReference>
<dbReference type="EMBL" id="KV878973">
    <property type="protein sequence ID" value="OJK01939.1"/>
    <property type="molecule type" value="Genomic_DNA"/>
</dbReference>
<evidence type="ECO:0000256" key="1">
    <source>
        <dbReference type="ARBA" id="ARBA00022630"/>
    </source>
</evidence>
<dbReference type="GO" id="GO:0016491">
    <property type="term" value="F:oxidoreductase activity"/>
    <property type="evidence" value="ECO:0007669"/>
    <property type="project" value="UniProtKB-KW"/>
</dbReference>
<keyword evidence="2" id="KW-0274">FAD</keyword>
<dbReference type="PANTHER" id="PTHR46865">
    <property type="entry name" value="OXIDOREDUCTASE-RELATED"/>
    <property type="match status" value="1"/>
</dbReference>
<dbReference type="OrthoDB" id="655030at2759"/>
<dbReference type="STRING" id="690307.A0A1L9X0X3"/>
<dbReference type="GO" id="GO:0071949">
    <property type="term" value="F:FAD binding"/>
    <property type="evidence" value="ECO:0007669"/>
    <property type="project" value="InterPro"/>
</dbReference>
<dbReference type="OMA" id="IVSTNCW"/>
<dbReference type="Pfam" id="PF01494">
    <property type="entry name" value="FAD_binding_3"/>
    <property type="match status" value="1"/>
</dbReference>
<evidence type="ECO:0000313" key="6">
    <source>
        <dbReference type="Proteomes" id="UP000184546"/>
    </source>
</evidence>
<keyword evidence="1" id="KW-0285">Flavoprotein</keyword>
<dbReference type="InterPro" id="IPR002938">
    <property type="entry name" value="FAD-bd"/>
</dbReference>
<dbReference type="Gene3D" id="3.30.9.10">
    <property type="entry name" value="D-Amino Acid Oxidase, subunit A, domain 2"/>
    <property type="match status" value="1"/>
</dbReference>
<dbReference type="VEuPathDB" id="FungiDB:ASPACDRAFT_1897094"/>
<dbReference type="PANTHER" id="PTHR46865:SF2">
    <property type="entry name" value="MONOOXYGENASE"/>
    <property type="match status" value="1"/>
</dbReference>
<keyword evidence="3" id="KW-0560">Oxidoreductase</keyword>
<feature type="domain" description="FAD-binding" evidence="4">
    <location>
        <begin position="5"/>
        <end position="257"/>
    </location>
</feature>
<evidence type="ECO:0000259" key="4">
    <source>
        <dbReference type="Pfam" id="PF01494"/>
    </source>
</evidence>
<evidence type="ECO:0000256" key="3">
    <source>
        <dbReference type="ARBA" id="ARBA00023002"/>
    </source>
</evidence>
<dbReference type="Gene3D" id="3.50.50.60">
    <property type="entry name" value="FAD/NAD(P)-binding domain"/>
    <property type="match status" value="1"/>
</dbReference>
<evidence type="ECO:0000313" key="5">
    <source>
        <dbReference type="EMBL" id="OJK01939.1"/>
    </source>
</evidence>
<gene>
    <name evidence="5" type="ORF">ASPACDRAFT_1897094</name>
</gene>
<dbReference type="PRINTS" id="PR00420">
    <property type="entry name" value="RNGMNOXGNASE"/>
</dbReference>
<organism evidence="5 6">
    <name type="scientific">Aspergillus aculeatus (strain ATCC 16872 / CBS 172.66 / WB 5094)</name>
    <dbReference type="NCBI Taxonomy" id="690307"/>
    <lineage>
        <taxon>Eukaryota</taxon>
        <taxon>Fungi</taxon>
        <taxon>Dikarya</taxon>
        <taxon>Ascomycota</taxon>
        <taxon>Pezizomycotina</taxon>
        <taxon>Eurotiomycetes</taxon>
        <taxon>Eurotiomycetidae</taxon>
        <taxon>Eurotiales</taxon>
        <taxon>Aspergillaceae</taxon>
        <taxon>Aspergillus</taxon>
        <taxon>Aspergillus subgen. Circumdati</taxon>
    </lineage>
</organism>
<accession>A0A1L9X0X3</accession>
<protein>
    <recommendedName>
        <fullName evidence="4">FAD-binding domain-containing protein</fullName>
    </recommendedName>
</protein>